<evidence type="ECO:0000313" key="2">
    <source>
        <dbReference type="Proteomes" id="UP000515561"/>
    </source>
</evidence>
<gene>
    <name evidence="1" type="ORF">acsn021_02530</name>
</gene>
<dbReference type="Proteomes" id="UP000515561">
    <property type="component" value="Chromosome"/>
</dbReference>
<proteinExistence type="predicted"/>
<dbReference type="AlphaFoldDB" id="A0A6S6QQ32"/>
<sequence length="163" mass="19504">MPKIVNKEKNVILELNLLNNTYLDIDFLREDFENWIPFDLALYVENEIYRYPPENGATFTLYELRNLITQLNKIIILKKEKLEIEKYLFSSFEGYFDLILYDPLEEDALSLEVWINMGTLTEGKSYGYNKGFQFDAEIKQVKEFTKQLTEQFNKIRSETERNK</sequence>
<name>A0A6S6QQ32_9FIRM</name>
<protein>
    <submittedName>
        <fullName evidence="1">Uncharacterized protein</fullName>
    </submittedName>
</protein>
<organism evidence="1 2">
    <name type="scientific">Anaerocolumna cellulosilytica</name>
    <dbReference type="NCBI Taxonomy" id="433286"/>
    <lineage>
        <taxon>Bacteria</taxon>
        <taxon>Bacillati</taxon>
        <taxon>Bacillota</taxon>
        <taxon>Clostridia</taxon>
        <taxon>Lachnospirales</taxon>
        <taxon>Lachnospiraceae</taxon>
        <taxon>Anaerocolumna</taxon>
    </lineage>
</organism>
<dbReference type="KEGG" id="acel:acsn021_02530"/>
<dbReference type="RefSeq" id="WP_184093787.1">
    <property type="nucleotide sequence ID" value="NZ_AP023367.1"/>
</dbReference>
<dbReference type="Pfam" id="PF24716">
    <property type="entry name" value="WapI"/>
    <property type="match status" value="1"/>
</dbReference>
<keyword evidence="2" id="KW-1185">Reference proteome</keyword>
<evidence type="ECO:0000313" key="1">
    <source>
        <dbReference type="EMBL" id="BCJ92684.1"/>
    </source>
</evidence>
<reference evidence="1 2" key="1">
    <citation type="journal article" date="2016" name="Int. J. Syst. Evol. Microbiol.">
        <title>Descriptions of Anaerotaenia torta gen. nov., sp. nov. and Anaerocolumna cellulosilytica gen. nov., sp. nov. isolated from a methanogenic reactor of cattle waste.</title>
        <authorList>
            <person name="Uek A."/>
            <person name="Ohtaki Y."/>
            <person name="Kaku N."/>
            <person name="Ueki K."/>
        </authorList>
    </citation>
    <scope>NUCLEOTIDE SEQUENCE [LARGE SCALE GENOMIC DNA]</scope>
    <source>
        <strain evidence="1 2">SN021</strain>
    </source>
</reference>
<dbReference type="EMBL" id="AP023367">
    <property type="protein sequence ID" value="BCJ92684.1"/>
    <property type="molecule type" value="Genomic_DNA"/>
</dbReference>
<accession>A0A6S6QQ32</accession>
<dbReference type="InterPro" id="IPR056510">
    <property type="entry name" value="WapI"/>
</dbReference>